<name>A0ACC1IWZ5_9FUNG</name>
<organism evidence="1 2">
    <name type="scientific">Kickxella alabastrina</name>
    <dbReference type="NCBI Taxonomy" id="61397"/>
    <lineage>
        <taxon>Eukaryota</taxon>
        <taxon>Fungi</taxon>
        <taxon>Fungi incertae sedis</taxon>
        <taxon>Zoopagomycota</taxon>
        <taxon>Kickxellomycotina</taxon>
        <taxon>Kickxellomycetes</taxon>
        <taxon>Kickxellales</taxon>
        <taxon>Kickxellaceae</taxon>
        <taxon>Kickxella</taxon>
    </lineage>
</organism>
<dbReference type="Proteomes" id="UP001150581">
    <property type="component" value="Unassembled WGS sequence"/>
</dbReference>
<sequence>MAIFNLWQQSPAAALKLHPQTTQVVLQQGTGLRNLLVGYLSVTITKPTSIKALTVSLTGTQELDWRQGQGPSSTEHTIRHRCIDLSHTLISSEDHNQEWHALVDMARVGGSNHAVAGERGMLTPGEYRFAFEFALPSGLPASVDSPLGGVRYTLMAGMRRSWVQMVVAEPVCISMVQAPKAERDLPALVGFPSLTALAMTSLVMEAKVGNGWKISVYAVSRVLALGVPTKLQAYVTRIDDDHNDQGDQRSGGLEVVELGIALSEIITYRISPNCTHKTRAVVARASSDSVNLLAIGKSFDEQQQWMDAQTIESLGESLDELSMPSVAQVQLALGKGVQASSGSAVFSVAHELSVNVCVRSAEGEVARVTLASHVVVLPEALSGIAGAGVGVSSSLPCYAQISDDVVLASSDVKCSIVAGNYVCAYPPPYQLSEEAASTV</sequence>
<evidence type="ECO:0000313" key="1">
    <source>
        <dbReference type="EMBL" id="KAJ1902260.1"/>
    </source>
</evidence>
<proteinExistence type="predicted"/>
<keyword evidence="2" id="KW-1185">Reference proteome</keyword>
<gene>
    <name evidence="1" type="ORF">LPJ66_000147</name>
</gene>
<protein>
    <submittedName>
        <fullName evidence="1">Uncharacterized protein</fullName>
    </submittedName>
</protein>
<comment type="caution">
    <text evidence="1">The sequence shown here is derived from an EMBL/GenBank/DDBJ whole genome shotgun (WGS) entry which is preliminary data.</text>
</comment>
<evidence type="ECO:0000313" key="2">
    <source>
        <dbReference type="Proteomes" id="UP001150581"/>
    </source>
</evidence>
<dbReference type="EMBL" id="JANBPG010000003">
    <property type="protein sequence ID" value="KAJ1902260.1"/>
    <property type="molecule type" value="Genomic_DNA"/>
</dbReference>
<reference evidence="1" key="1">
    <citation type="submission" date="2022-07" db="EMBL/GenBank/DDBJ databases">
        <title>Phylogenomic reconstructions and comparative analyses of Kickxellomycotina fungi.</title>
        <authorList>
            <person name="Reynolds N.K."/>
            <person name="Stajich J.E."/>
            <person name="Barry K."/>
            <person name="Grigoriev I.V."/>
            <person name="Crous P."/>
            <person name="Smith M.E."/>
        </authorList>
    </citation>
    <scope>NUCLEOTIDE SEQUENCE</scope>
    <source>
        <strain evidence="1">Benny 63K</strain>
    </source>
</reference>
<accession>A0ACC1IWZ5</accession>